<evidence type="ECO:0000256" key="1">
    <source>
        <dbReference type="SAM" id="MobiDB-lite"/>
    </source>
</evidence>
<organism evidence="4 5">
    <name type="scientific">Nibribacter koreensis</name>
    <dbReference type="NCBI Taxonomy" id="1084519"/>
    <lineage>
        <taxon>Bacteria</taxon>
        <taxon>Pseudomonadati</taxon>
        <taxon>Bacteroidota</taxon>
        <taxon>Cytophagia</taxon>
        <taxon>Cytophagales</taxon>
        <taxon>Hymenobacteraceae</taxon>
        <taxon>Nibribacter</taxon>
    </lineage>
</organism>
<gene>
    <name evidence="4" type="ORF">GCM10023183_35250</name>
</gene>
<feature type="domain" description="DUF6852" evidence="3">
    <location>
        <begin position="54"/>
        <end position="123"/>
    </location>
</feature>
<proteinExistence type="predicted"/>
<feature type="domain" description="DUF5606" evidence="2">
    <location>
        <begin position="5"/>
        <end position="51"/>
    </location>
</feature>
<keyword evidence="5" id="KW-1185">Reference proteome</keyword>
<dbReference type="InterPro" id="IPR049282">
    <property type="entry name" value="BVU_3817_N_sf"/>
</dbReference>
<sequence>MPFDLREIASIAGMPGLYRIVAPTRSGIIVESLAETPVRSVAQARNRVSILHEISMYTNDEESTVPLEDIFDRVRSQYGDTLPVTAKSSNPELAKFMETVLPDYDQDRVYASDMKKLVQWYTLVSKFVPYTEVNEEAPAKEEAKAEKTEDSQEEAPAKEPKAKKAAAKK</sequence>
<dbReference type="RefSeq" id="WP_345169178.1">
    <property type="nucleotide sequence ID" value="NZ_BAABGX010000003.1"/>
</dbReference>
<feature type="compositionally biased region" description="Basic and acidic residues" evidence="1">
    <location>
        <begin position="137"/>
        <end position="162"/>
    </location>
</feature>
<evidence type="ECO:0000259" key="3">
    <source>
        <dbReference type="Pfam" id="PF21186"/>
    </source>
</evidence>
<reference evidence="5" key="1">
    <citation type="journal article" date="2019" name="Int. J. Syst. Evol. Microbiol.">
        <title>The Global Catalogue of Microorganisms (GCM) 10K type strain sequencing project: providing services to taxonomists for standard genome sequencing and annotation.</title>
        <authorList>
            <consortium name="The Broad Institute Genomics Platform"/>
            <consortium name="The Broad Institute Genome Sequencing Center for Infectious Disease"/>
            <person name="Wu L."/>
            <person name="Ma J."/>
        </authorList>
    </citation>
    <scope>NUCLEOTIDE SEQUENCE [LARGE SCALE GENOMIC DNA]</scope>
    <source>
        <strain evidence="5">JCM 17917</strain>
    </source>
</reference>
<evidence type="ECO:0000313" key="5">
    <source>
        <dbReference type="Proteomes" id="UP001501844"/>
    </source>
</evidence>
<protein>
    <recommendedName>
        <fullName evidence="6">DUF5606 domain-containing protein</fullName>
    </recommendedName>
</protein>
<name>A0ABP8G0M5_9BACT</name>
<dbReference type="Gene3D" id="2.30.30.730">
    <property type="match status" value="1"/>
</dbReference>
<dbReference type="Pfam" id="PF21186">
    <property type="entry name" value="DUF6852"/>
    <property type="match status" value="1"/>
</dbReference>
<accession>A0ABP8G0M5</accession>
<evidence type="ECO:0000259" key="2">
    <source>
        <dbReference type="Pfam" id="PF18347"/>
    </source>
</evidence>
<comment type="caution">
    <text evidence="4">The sequence shown here is derived from an EMBL/GenBank/DDBJ whole genome shotgun (WGS) entry which is preliminary data.</text>
</comment>
<dbReference type="EMBL" id="BAABGX010000003">
    <property type="protein sequence ID" value="GAA4314870.1"/>
    <property type="molecule type" value="Genomic_DNA"/>
</dbReference>
<dbReference type="Proteomes" id="UP001501844">
    <property type="component" value="Unassembled WGS sequence"/>
</dbReference>
<evidence type="ECO:0000313" key="4">
    <source>
        <dbReference type="EMBL" id="GAA4314870.1"/>
    </source>
</evidence>
<dbReference type="Gene3D" id="1.10.10.1650">
    <property type="match status" value="1"/>
</dbReference>
<dbReference type="InterPro" id="IPR041218">
    <property type="entry name" value="DUF5606"/>
</dbReference>
<evidence type="ECO:0008006" key="6">
    <source>
        <dbReference type="Google" id="ProtNLM"/>
    </source>
</evidence>
<dbReference type="Pfam" id="PF18347">
    <property type="entry name" value="DUF5606"/>
    <property type="match status" value="1"/>
</dbReference>
<feature type="region of interest" description="Disordered" evidence="1">
    <location>
        <begin position="134"/>
        <end position="169"/>
    </location>
</feature>
<dbReference type="InterPro" id="IPR049280">
    <property type="entry name" value="DUF6852"/>
</dbReference>
<dbReference type="InterPro" id="IPR049281">
    <property type="entry name" value="BVU_3817-like_C_sf"/>
</dbReference>